<dbReference type="Proteomes" id="UP000771749">
    <property type="component" value="Unassembled WGS sequence"/>
</dbReference>
<evidence type="ECO:0000313" key="3">
    <source>
        <dbReference type="Proteomes" id="UP000771749"/>
    </source>
</evidence>
<reference evidence="2" key="2">
    <citation type="journal article" date="2021" name="PeerJ">
        <title>Extensive microbial diversity within the chicken gut microbiome revealed by metagenomics and culture.</title>
        <authorList>
            <person name="Gilroy R."/>
            <person name="Ravi A."/>
            <person name="Getino M."/>
            <person name="Pursley I."/>
            <person name="Horton D.L."/>
            <person name="Alikhan N.F."/>
            <person name="Baker D."/>
            <person name="Gharbi K."/>
            <person name="Hall N."/>
            <person name="Watson M."/>
            <person name="Adriaenssens E.M."/>
            <person name="Foster-Nyarko E."/>
            <person name="Jarju S."/>
            <person name="Secka A."/>
            <person name="Antonio M."/>
            <person name="Oren A."/>
            <person name="Chaudhuri R.R."/>
            <person name="La Ragione R."/>
            <person name="Hildebrand F."/>
            <person name="Pallen M.J."/>
        </authorList>
    </citation>
    <scope>NUCLEOTIDE SEQUENCE</scope>
    <source>
        <strain evidence="2">F1-3629</strain>
    </source>
</reference>
<accession>A0A940IFM1</accession>
<dbReference type="SUPFAM" id="SSF50998">
    <property type="entry name" value="Quinoprotein alcohol dehydrogenase-like"/>
    <property type="match status" value="1"/>
</dbReference>
<feature type="chain" id="PRO_5037013485" evidence="1">
    <location>
        <begin position="24"/>
        <end position="601"/>
    </location>
</feature>
<proteinExistence type="predicted"/>
<dbReference type="InterPro" id="IPR015943">
    <property type="entry name" value="WD40/YVTN_repeat-like_dom_sf"/>
</dbReference>
<evidence type="ECO:0000256" key="1">
    <source>
        <dbReference type="SAM" id="SignalP"/>
    </source>
</evidence>
<dbReference type="Gene3D" id="2.130.10.10">
    <property type="entry name" value="YVTN repeat-like/Quinoprotein amine dehydrogenase"/>
    <property type="match status" value="2"/>
</dbReference>
<dbReference type="PROSITE" id="PS51257">
    <property type="entry name" value="PROKAR_LIPOPROTEIN"/>
    <property type="match status" value="1"/>
</dbReference>
<dbReference type="EMBL" id="JADIMJ010000003">
    <property type="protein sequence ID" value="MBO8453112.1"/>
    <property type="molecule type" value="Genomic_DNA"/>
</dbReference>
<dbReference type="InterPro" id="IPR011047">
    <property type="entry name" value="Quinoprotein_ADH-like_sf"/>
</dbReference>
<gene>
    <name evidence="2" type="ORF">IAC07_00120</name>
</gene>
<comment type="caution">
    <text evidence="2">The sequence shown here is derived from an EMBL/GenBank/DDBJ whole genome shotgun (WGS) entry which is preliminary data.</text>
</comment>
<dbReference type="SUPFAM" id="SSF63829">
    <property type="entry name" value="Calcium-dependent phosphotriesterase"/>
    <property type="match status" value="1"/>
</dbReference>
<dbReference type="AlphaFoldDB" id="A0A940IFM1"/>
<feature type="non-terminal residue" evidence="2">
    <location>
        <position position="601"/>
    </location>
</feature>
<reference evidence="2" key="1">
    <citation type="submission" date="2020-10" db="EMBL/GenBank/DDBJ databases">
        <authorList>
            <person name="Gilroy R."/>
        </authorList>
    </citation>
    <scope>NUCLEOTIDE SEQUENCE</scope>
    <source>
        <strain evidence="2">F1-3629</strain>
    </source>
</reference>
<name>A0A940IFM1_9BACT</name>
<keyword evidence="1" id="KW-0732">Signal</keyword>
<evidence type="ECO:0000313" key="2">
    <source>
        <dbReference type="EMBL" id="MBO8453112.1"/>
    </source>
</evidence>
<feature type="signal peptide" evidence="1">
    <location>
        <begin position="1"/>
        <end position="23"/>
    </location>
</feature>
<organism evidence="2 3">
    <name type="scientific">Candidatus Cryptobacteroides gallistercoris</name>
    <dbReference type="NCBI Taxonomy" id="2840765"/>
    <lineage>
        <taxon>Bacteria</taxon>
        <taxon>Pseudomonadati</taxon>
        <taxon>Bacteroidota</taxon>
        <taxon>Bacteroidia</taxon>
        <taxon>Bacteroidales</taxon>
        <taxon>Candidatus Cryptobacteroides</taxon>
    </lineage>
</organism>
<protein>
    <submittedName>
        <fullName evidence="2">Uncharacterized protein</fullName>
    </submittedName>
</protein>
<sequence>MKTRFSLLSAFLCLLCACTQRQAPAPDFMQNEFAFPLPVSSLSDGKDCLWIGTETGSVAKFDPRTGRYSDPVFIDFGHVYCIREVYDDMLLVGIRNSGLKLVEIKDGNIAEIRTQFVLEYHRGINFSPYSFFVKQAEDAAGTTGATAPDTLFCGTSNGLFWFPMPQDCNGLDDREDLIPIYEKYDDPGIKFLSVVSCDGKVYGGSTEGLFKVMDADSEKADERFEILVKTPVSHLSVSKGRLYVLDGRGRVYSSEQMEETVRYDRNIPLAFFCDNGLRFAVTDFNLNISGTEGDRSVFPLNGRSAIGGENDRGRECFLRHGNYYYVAIEHGICRIPVHLNLCSKVHVISAVAGPSADKIYALTEKSGLYRIKHDGKRARFIRTLRPDRGNAVKGLDGCIGRNLIFHTKDRIYSIRPGFFSKISMIKGMPARDADIQQVIVLPDSRIIAAYSDTTFIFDRKSGKAVSMDIGADSYVTAVDFAPDKQAVAGYRIWAGTLNKGLYLVDTHSGECTEISAGDTAFRSVIDLKATENNVHILVPGKIVRMECSSGQWIVADTTEVPHDVRSLFISGGNLCAVSVSGGLRAVAPVSEDCLLYTSDAA</sequence>